<sequence length="56" mass="6671">MFATWENDIAMITVLNQEKSSMQKCFHASKIMEKISGHCYWMKKRKILMDLNHLPI</sequence>
<dbReference type="AlphaFoldDB" id="A0A645IBT7"/>
<accession>A0A645IBT7</accession>
<reference evidence="1" key="1">
    <citation type="submission" date="2019-08" db="EMBL/GenBank/DDBJ databases">
        <authorList>
            <person name="Kucharzyk K."/>
            <person name="Murdoch R.W."/>
            <person name="Higgins S."/>
            <person name="Loffler F."/>
        </authorList>
    </citation>
    <scope>NUCLEOTIDE SEQUENCE</scope>
</reference>
<gene>
    <name evidence="1" type="ORF">SDC9_193335</name>
</gene>
<name>A0A645IBT7_9ZZZZ</name>
<organism evidence="1">
    <name type="scientific">bioreactor metagenome</name>
    <dbReference type="NCBI Taxonomy" id="1076179"/>
    <lineage>
        <taxon>unclassified sequences</taxon>
        <taxon>metagenomes</taxon>
        <taxon>ecological metagenomes</taxon>
    </lineage>
</organism>
<comment type="caution">
    <text evidence="1">The sequence shown here is derived from an EMBL/GenBank/DDBJ whole genome shotgun (WGS) entry which is preliminary data.</text>
</comment>
<protein>
    <submittedName>
        <fullName evidence="1">Uncharacterized protein</fullName>
    </submittedName>
</protein>
<proteinExistence type="predicted"/>
<evidence type="ECO:0000313" key="1">
    <source>
        <dbReference type="EMBL" id="MPN45764.1"/>
    </source>
</evidence>
<dbReference type="EMBL" id="VSSQ01105896">
    <property type="protein sequence ID" value="MPN45764.1"/>
    <property type="molecule type" value="Genomic_DNA"/>
</dbReference>